<dbReference type="NCBIfam" id="TIGR01685">
    <property type="entry name" value="MDP-1"/>
    <property type="match status" value="1"/>
</dbReference>
<dbReference type="GO" id="GO:0003993">
    <property type="term" value="F:acid phosphatase activity"/>
    <property type="evidence" value="ECO:0007669"/>
    <property type="project" value="TreeGrafter"/>
</dbReference>
<keyword evidence="1" id="KW-0812">Transmembrane</keyword>
<dbReference type="AlphaFoldDB" id="A0AAI8YEJ6"/>
<dbReference type="EMBL" id="CAUWAG010000003">
    <property type="protein sequence ID" value="CAJ2501855.1"/>
    <property type="molecule type" value="Genomic_DNA"/>
</dbReference>
<dbReference type="InterPro" id="IPR023214">
    <property type="entry name" value="HAD_sf"/>
</dbReference>
<sequence length="284" mass="30833">MPRQLSCDNIRAQHRATTTILLRVILPFVIYTIYIAHTAYTSHQPPSAAAATATATMPKKLSKQPTGLSTTSAASTTSSSLSLLPSILSDGGPLPRAVVFDLDYTLWPFWVDTHVNPPLRPNAAHSACVDKVGEQFAFYGDVPAVLHGLSLAGVKLGIASRTQAPELGREMLKLLHVPPMSSVLAPDGDSGGSGGGISKGKDKARKAIEFFDAGLEIYPSSKIRHFEALGKRTAIPHTEMLFFDDESRNRDTESLGVTMWLVRDGVTWDEVVSGIQEWRRRRGV</sequence>
<dbReference type="Gene3D" id="3.40.50.1000">
    <property type="entry name" value="HAD superfamily/HAD-like"/>
    <property type="match status" value="1"/>
</dbReference>
<dbReference type="InterPro" id="IPR010036">
    <property type="entry name" value="MDP_1_eu_arc"/>
</dbReference>
<name>A0AAI8YEJ6_9PEZI</name>
<dbReference type="SUPFAM" id="SSF56784">
    <property type="entry name" value="HAD-like"/>
    <property type="match status" value="1"/>
</dbReference>
<keyword evidence="1" id="KW-0472">Membrane</keyword>
<evidence type="ECO:0000313" key="3">
    <source>
        <dbReference type="Proteomes" id="UP001295740"/>
    </source>
</evidence>
<dbReference type="InterPro" id="IPR036412">
    <property type="entry name" value="HAD-like_sf"/>
</dbReference>
<dbReference type="NCBIfam" id="TIGR01681">
    <property type="entry name" value="HAD-SF-IIIC"/>
    <property type="match status" value="1"/>
</dbReference>
<organism evidence="2 3">
    <name type="scientific">Anthostomella pinea</name>
    <dbReference type="NCBI Taxonomy" id="933095"/>
    <lineage>
        <taxon>Eukaryota</taxon>
        <taxon>Fungi</taxon>
        <taxon>Dikarya</taxon>
        <taxon>Ascomycota</taxon>
        <taxon>Pezizomycotina</taxon>
        <taxon>Sordariomycetes</taxon>
        <taxon>Xylariomycetidae</taxon>
        <taxon>Xylariales</taxon>
        <taxon>Xylariaceae</taxon>
        <taxon>Anthostomella</taxon>
    </lineage>
</organism>
<comment type="caution">
    <text evidence="2">The sequence shown here is derived from an EMBL/GenBank/DDBJ whole genome shotgun (WGS) entry which is preliminary data.</text>
</comment>
<dbReference type="PANTHER" id="PTHR17901:SF14">
    <property type="entry name" value="MAGNESIUM-DEPENDENT PHOSPHATASE 1"/>
    <property type="match status" value="1"/>
</dbReference>
<evidence type="ECO:0000313" key="2">
    <source>
        <dbReference type="EMBL" id="CAJ2501855.1"/>
    </source>
</evidence>
<evidence type="ECO:0000256" key="1">
    <source>
        <dbReference type="SAM" id="Phobius"/>
    </source>
</evidence>
<keyword evidence="1" id="KW-1133">Transmembrane helix</keyword>
<dbReference type="SFLD" id="SFLDS00003">
    <property type="entry name" value="Haloacid_Dehalogenase"/>
    <property type="match status" value="1"/>
</dbReference>
<dbReference type="Pfam" id="PF12689">
    <property type="entry name" value="Acid_PPase"/>
    <property type="match status" value="1"/>
</dbReference>
<accession>A0AAI8YEJ6</accession>
<keyword evidence="3" id="KW-1185">Reference proteome</keyword>
<dbReference type="SFLD" id="SFLDG01131">
    <property type="entry name" value="C1.5.2:_MDP_Like"/>
    <property type="match status" value="1"/>
</dbReference>
<feature type="transmembrane region" description="Helical" evidence="1">
    <location>
        <begin position="20"/>
        <end position="40"/>
    </location>
</feature>
<dbReference type="Proteomes" id="UP001295740">
    <property type="component" value="Unassembled WGS sequence"/>
</dbReference>
<proteinExistence type="predicted"/>
<reference evidence="2" key="1">
    <citation type="submission" date="2023-10" db="EMBL/GenBank/DDBJ databases">
        <authorList>
            <person name="Hackl T."/>
        </authorList>
    </citation>
    <scope>NUCLEOTIDE SEQUENCE</scope>
</reference>
<dbReference type="PANTHER" id="PTHR17901">
    <property type="entry name" value="MAGNESIUM-DEPENDENT PHOSPHATASE 1 MDP1"/>
    <property type="match status" value="1"/>
</dbReference>
<dbReference type="SFLD" id="SFLDG01129">
    <property type="entry name" value="C1.5:_HAD__Beta-PGM__Phosphata"/>
    <property type="match status" value="1"/>
</dbReference>
<gene>
    <name evidence="2" type="ORF">KHLLAP_LOCUS2323</name>
</gene>
<dbReference type="InterPro" id="IPR010033">
    <property type="entry name" value="HAD_SF_ppase_IIIC"/>
</dbReference>
<protein>
    <submittedName>
        <fullName evidence="2">Uu.00g047080.m01.CDS01</fullName>
    </submittedName>
</protein>